<sequence length="280" mass="30470">MSQIDDLPPLREVIATHGLSARKALGQNFLLDLNLTARIARTAGDLTGADVLEIGPGPGGLTRGLLAEGARKVLAVEKDPRCLPALAEISARYPGRLEVVEGDALQIDPLAHLTPPIRIVANLPYNVGTELLVRWLTPPQWPPVWETLTLMFQREVAERIVAQPGSKAYGRLALLAQWRTDARLALSLPPEAFTPPPKVSSAVVHLTALPEPRFPARADILERLVARAFNQRRKMLRSSLKSMSPQIEDHLNAVGIAPTDRAETVSLEGFCALARALEAE</sequence>
<dbReference type="Gene3D" id="3.40.50.150">
    <property type="entry name" value="Vaccinia Virus protein VP39"/>
    <property type="match status" value="1"/>
</dbReference>
<evidence type="ECO:0000256" key="1">
    <source>
        <dbReference type="ARBA" id="ARBA00022490"/>
    </source>
</evidence>
<protein>
    <recommendedName>
        <fullName evidence="7">Ribosomal RNA small subunit methyltransferase A</fullName>
        <ecNumber evidence="7">2.1.1.182</ecNumber>
    </recommendedName>
    <alternativeName>
        <fullName evidence="7">16S rRNA (adenine(1518)-N(6)/adenine(1519)-N(6))-dimethyltransferase</fullName>
    </alternativeName>
    <alternativeName>
        <fullName evidence="7">16S rRNA dimethyladenosine transferase</fullName>
    </alternativeName>
    <alternativeName>
        <fullName evidence="7">16S rRNA dimethylase</fullName>
    </alternativeName>
    <alternativeName>
        <fullName evidence="7">S-adenosylmethionine-6-N', N'-adenosyl(rRNA) dimethyltransferase</fullName>
    </alternativeName>
</protein>
<evidence type="ECO:0000256" key="3">
    <source>
        <dbReference type="ARBA" id="ARBA00022603"/>
    </source>
</evidence>
<comment type="catalytic activity">
    <reaction evidence="7">
        <text>adenosine(1518)/adenosine(1519) in 16S rRNA + 4 S-adenosyl-L-methionine = N(6)-dimethyladenosine(1518)/N(6)-dimethyladenosine(1519) in 16S rRNA + 4 S-adenosyl-L-homocysteine + 4 H(+)</text>
        <dbReference type="Rhea" id="RHEA:19609"/>
        <dbReference type="Rhea" id="RHEA-COMP:10232"/>
        <dbReference type="Rhea" id="RHEA-COMP:10233"/>
        <dbReference type="ChEBI" id="CHEBI:15378"/>
        <dbReference type="ChEBI" id="CHEBI:57856"/>
        <dbReference type="ChEBI" id="CHEBI:59789"/>
        <dbReference type="ChEBI" id="CHEBI:74411"/>
        <dbReference type="ChEBI" id="CHEBI:74493"/>
        <dbReference type="EC" id="2.1.1.182"/>
    </reaction>
</comment>
<comment type="subcellular location">
    <subcellularLocation>
        <location evidence="7">Cytoplasm</location>
    </subcellularLocation>
</comment>
<evidence type="ECO:0000256" key="8">
    <source>
        <dbReference type="PROSITE-ProRule" id="PRU01026"/>
    </source>
</evidence>
<organism evidence="10 11">
    <name type="scientific">Aliishimia ponticola</name>
    <dbReference type="NCBI Taxonomy" id="2499833"/>
    <lineage>
        <taxon>Bacteria</taxon>
        <taxon>Pseudomonadati</taxon>
        <taxon>Pseudomonadota</taxon>
        <taxon>Alphaproteobacteria</taxon>
        <taxon>Rhodobacterales</taxon>
        <taxon>Paracoccaceae</taxon>
        <taxon>Aliishimia</taxon>
    </lineage>
</organism>
<keyword evidence="4 7" id="KW-0808">Transferase</keyword>
<feature type="binding site" evidence="7 8">
    <location>
        <position position="122"/>
    </location>
    <ligand>
        <name>S-adenosyl-L-methionine</name>
        <dbReference type="ChEBI" id="CHEBI:59789"/>
    </ligand>
</feature>
<dbReference type="RefSeq" id="WP_136461332.1">
    <property type="nucleotide sequence ID" value="NZ_SRKY01000001.1"/>
</dbReference>
<keyword evidence="2 7" id="KW-0698">rRNA processing</keyword>
<dbReference type="Pfam" id="PF00398">
    <property type="entry name" value="RrnaAD"/>
    <property type="match status" value="1"/>
</dbReference>
<feature type="binding site" evidence="7 8">
    <location>
        <position position="77"/>
    </location>
    <ligand>
        <name>S-adenosyl-L-methionine</name>
        <dbReference type="ChEBI" id="CHEBI:59789"/>
    </ligand>
</feature>
<dbReference type="PROSITE" id="PS51689">
    <property type="entry name" value="SAM_RNA_A_N6_MT"/>
    <property type="match status" value="1"/>
</dbReference>
<comment type="function">
    <text evidence="7">Specifically dimethylates two adjacent adenosines (A1518 and A1519) in the loop of a conserved hairpin near the 3'-end of 16S rRNA in the 30S particle. May play a critical role in biogenesis of 30S subunits.</text>
</comment>
<dbReference type="InterPro" id="IPR001737">
    <property type="entry name" value="KsgA/Erm"/>
</dbReference>
<evidence type="ECO:0000313" key="10">
    <source>
        <dbReference type="EMBL" id="THH38440.1"/>
    </source>
</evidence>
<dbReference type="GO" id="GO:0003723">
    <property type="term" value="F:RNA binding"/>
    <property type="evidence" value="ECO:0007669"/>
    <property type="project" value="UniProtKB-UniRule"/>
</dbReference>
<keyword evidence="11" id="KW-1185">Reference proteome</keyword>
<dbReference type="SUPFAM" id="SSF53335">
    <property type="entry name" value="S-adenosyl-L-methionine-dependent methyltransferases"/>
    <property type="match status" value="1"/>
</dbReference>
<dbReference type="PANTHER" id="PTHR11727:SF7">
    <property type="entry name" value="DIMETHYLADENOSINE TRANSFERASE-RELATED"/>
    <property type="match status" value="1"/>
</dbReference>
<dbReference type="PANTHER" id="PTHR11727">
    <property type="entry name" value="DIMETHYLADENOSINE TRANSFERASE"/>
    <property type="match status" value="1"/>
</dbReference>
<keyword evidence="1 7" id="KW-0963">Cytoplasm</keyword>
<dbReference type="Proteomes" id="UP000306602">
    <property type="component" value="Unassembled WGS sequence"/>
</dbReference>
<accession>A0A4S4NQI3</accession>
<dbReference type="GO" id="GO:0005829">
    <property type="term" value="C:cytosol"/>
    <property type="evidence" value="ECO:0007669"/>
    <property type="project" value="TreeGrafter"/>
</dbReference>
<dbReference type="AlphaFoldDB" id="A0A4S4NQI3"/>
<dbReference type="NCBIfam" id="TIGR00755">
    <property type="entry name" value="ksgA"/>
    <property type="match status" value="1"/>
</dbReference>
<feature type="binding site" evidence="7 8">
    <location>
        <position position="30"/>
    </location>
    <ligand>
        <name>S-adenosyl-L-methionine</name>
        <dbReference type="ChEBI" id="CHEBI:59789"/>
    </ligand>
</feature>
<reference evidence="10 11" key="1">
    <citation type="submission" date="2019-04" db="EMBL/GenBank/DDBJ databases">
        <title>Shimia ponticola sp. nov., isolated from seawater.</title>
        <authorList>
            <person name="Kim Y.-O."/>
            <person name="Yoon J.-H."/>
        </authorList>
    </citation>
    <scope>NUCLEOTIDE SEQUENCE [LARGE SCALE GENOMIC DNA]</scope>
    <source>
        <strain evidence="10 11">MYP11</strain>
    </source>
</reference>
<keyword evidence="3 7" id="KW-0489">Methyltransferase</keyword>
<evidence type="ECO:0000256" key="2">
    <source>
        <dbReference type="ARBA" id="ARBA00022552"/>
    </source>
</evidence>
<dbReference type="Gene3D" id="1.10.8.100">
    <property type="entry name" value="Ribosomal RNA adenine dimethylase-like, domain 2"/>
    <property type="match status" value="1"/>
</dbReference>
<gene>
    <name evidence="7 10" type="primary">rsmA</name>
    <name evidence="7" type="synonym">ksgA</name>
    <name evidence="10" type="ORF">E4Z66_02395</name>
</gene>
<evidence type="ECO:0000256" key="4">
    <source>
        <dbReference type="ARBA" id="ARBA00022679"/>
    </source>
</evidence>
<proteinExistence type="inferred from homology"/>
<feature type="binding site" evidence="7 8">
    <location>
        <position position="103"/>
    </location>
    <ligand>
        <name>S-adenosyl-L-methionine</name>
        <dbReference type="ChEBI" id="CHEBI:59789"/>
    </ligand>
</feature>
<feature type="binding site" evidence="7 8">
    <location>
        <position position="55"/>
    </location>
    <ligand>
        <name>S-adenosyl-L-methionine</name>
        <dbReference type="ChEBI" id="CHEBI:59789"/>
    </ligand>
</feature>
<feature type="binding site" evidence="7 8">
    <location>
        <position position="28"/>
    </location>
    <ligand>
        <name>S-adenosyl-L-methionine</name>
        <dbReference type="ChEBI" id="CHEBI:59789"/>
    </ligand>
</feature>
<evidence type="ECO:0000256" key="6">
    <source>
        <dbReference type="ARBA" id="ARBA00022884"/>
    </source>
</evidence>
<dbReference type="PROSITE" id="PS01131">
    <property type="entry name" value="RRNA_A_DIMETH"/>
    <property type="match status" value="1"/>
</dbReference>
<comment type="similarity">
    <text evidence="7">Belongs to the class I-like SAM-binding methyltransferase superfamily. rRNA adenine N(6)-methyltransferase family. RsmA subfamily.</text>
</comment>
<dbReference type="InterPro" id="IPR023165">
    <property type="entry name" value="rRNA_Ade_diMease-like_C"/>
</dbReference>
<feature type="domain" description="Ribosomal RNA adenine methylase transferase N-terminal" evidence="9">
    <location>
        <begin position="35"/>
        <end position="210"/>
    </location>
</feature>
<dbReference type="InterPro" id="IPR029063">
    <property type="entry name" value="SAM-dependent_MTases_sf"/>
</dbReference>
<dbReference type="EMBL" id="SRKY01000001">
    <property type="protein sequence ID" value="THH38440.1"/>
    <property type="molecule type" value="Genomic_DNA"/>
</dbReference>
<dbReference type="OrthoDB" id="9814755at2"/>
<evidence type="ECO:0000256" key="5">
    <source>
        <dbReference type="ARBA" id="ARBA00022691"/>
    </source>
</evidence>
<dbReference type="CDD" id="cd02440">
    <property type="entry name" value="AdoMet_MTases"/>
    <property type="match status" value="1"/>
</dbReference>
<dbReference type="InterPro" id="IPR011530">
    <property type="entry name" value="rRNA_adenine_dimethylase"/>
</dbReference>
<keyword evidence="6 7" id="KW-0694">RNA-binding</keyword>
<dbReference type="GO" id="GO:0052908">
    <property type="term" value="F:16S rRNA (adenine(1518)-N(6)/adenine(1519)-N(6))-dimethyltransferase activity"/>
    <property type="evidence" value="ECO:0007669"/>
    <property type="project" value="UniProtKB-EC"/>
</dbReference>
<keyword evidence="5 7" id="KW-0949">S-adenosyl-L-methionine</keyword>
<evidence type="ECO:0000313" key="11">
    <source>
        <dbReference type="Proteomes" id="UP000306602"/>
    </source>
</evidence>
<dbReference type="FunFam" id="1.10.8.100:FF:000001">
    <property type="entry name" value="Ribosomal RNA small subunit methyltransferase A"/>
    <property type="match status" value="1"/>
</dbReference>
<dbReference type="InterPro" id="IPR020596">
    <property type="entry name" value="rRNA_Ade_Mease_Trfase_CS"/>
</dbReference>
<dbReference type="SMART" id="SM00650">
    <property type="entry name" value="rADc"/>
    <property type="match status" value="1"/>
</dbReference>
<evidence type="ECO:0000259" key="9">
    <source>
        <dbReference type="SMART" id="SM00650"/>
    </source>
</evidence>
<dbReference type="InterPro" id="IPR020598">
    <property type="entry name" value="rRNA_Ade_methylase_Trfase_N"/>
</dbReference>
<dbReference type="HAMAP" id="MF_00607">
    <property type="entry name" value="16SrRNA_methyltr_A"/>
    <property type="match status" value="1"/>
</dbReference>
<comment type="caution">
    <text evidence="10">The sequence shown here is derived from an EMBL/GenBank/DDBJ whole genome shotgun (WGS) entry which is preliminary data.</text>
</comment>
<name>A0A4S4NQI3_9RHOB</name>
<dbReference type="EC" id="2.1.1.182" evidence="7"/>
<evidence type="ECO:0000256" key="7">
    <source>
        <dbReference type="HAMAP-Rule" id="MF_00607"/>
    </source>
</evidence>